<sequence length="273" mass="31928">MNSLLNKRVANHCSFPEELLIINFYYNLLLDFRYPQRNVNVYSDEKCNRCIILAYILPFIFCLPAYLVFSVHEKSVLVGDVEEKIYVLDFSQFALSNDELFFNLYFWTYFVIIKLVPCVILTVITCWLIRTLRMANVRRDELKLKSYVPNNQHENMLLYVDGHYNRKRKNNRIDRTTNILIAVLTLFIITELPQGILGLLSVILGKHFFKTCYASLGDLMDILALVNGAVDFILYCIMSKQFRKTFGQLFKPRIFSNVHVVQTQEGDMVTTNV</sequence>
<dbReference type="GO" id="GO:0005886">
    <property type="term" value="C:plasma membrane"/>
    <property type="evidence" value="ECO:0007669"/>
    <property type="project" value="TreeGrafter"/>
</dbReference>
<feature type="transmembrane region" description="Helical" evidence="5">
    <location>
        <begin position="219"/>
        <end position="238"/>
    </location>
</feature>
<evidence type="ECO:0000259" key="6">
    <source>
        <dbReference type="PROSITE" id="PS50262"/>
    </source>
</evidence>
<evidence type="ECO:0000256" key="4">
    <source>
        <dbReference type="ARBA" id="ARBA00023136"/>
    </source>
</evidence>
<evidence type="ECO:0000256" key="3">
    <source>
        <dbReference type="ARBA" id="ARBA00022989"/>
    </source>
</evidence>
<evidence type="ECO:0000313" key="8">
    <source>
        <dbReference type="Proteomes" id="UP001367676"/>
    </source>
</evidence>
<dbReference type="PANTHER" id="PTHR46273">
    <property type="entry name" value="MYOSUPPRESSIN RECEPTOR 1, ISOFORM B-RELATED"/>
    <property type="match status" value="1"/>
</dbReference>
<dbReference type="InterPro" id="IPR017452">
    <property type="entry name" value="GPCR_Rhodpsn_7TM"/>
</dbReference>
<feature type="transmembrane region" description="Helical" evidence="5">
    <location>
        <begin position="179"/>
        <end position="204"/>
    </location>
</feature>
<feature type="transmembrane region" description="Helical" evidence="5">
    <location>
        <begin position="50"/>
        <end position="69"/>
    </location>
</feature>
<dbReference type="PANTHER" id="PTHR46273:SF4">
    <property type="entry name" value="AT19640P"/>
    <property type="match status" value="1"/>
</dbReference>
<dbReference type="InterPro" id="IPR053219">
    <property type="entry name" value="GPCR_Dmsr-1"/>
</dbReference>
<dbReference type="Gene3D" id="1.20.1070.10">
    <property type="entry name" value="Rhodopsin 7-helix transmembrane proteins"/>
    <property type="match status" value="1"/>
</dbReference>
<gene>
    <name evidence="7" type="ORF">V9T40_002294</name>
</gene>
<organism evidence="7 8">
    <name type="scientific">Parthenolecanium corni</name>
    <dbReference type="NCBI Taxonomy" id="536013"/>
    <lineage>
        <taxon>Eukaryota</taxon>
        <taxon>Metazoa</taxon>
        <taxon>Ecdysozoa</taxon>
        <taxon>Arthropoda</taxon>
        <taxon>Hexapoda</taxon>
        <taxon>Insecta</taxon>
        <taxon>Pterygota</taxon>
        <taxon>Neoptera</taxon>
        <taxon>Paraneoptera</taxon>
        <taxon>Hemiptera</taxon>
        <taxon>Sternorrhyncha</taxon>
        <taxon>Coccoidea</taxon>
        <taxon>Coccidae</taxon>
        <taxon>Parthenolecanium</taxon>
    </lineage>
</organism>
<dbReference type="CDD" id="cd14978">
    <property type="entry name" value="7tmA_FMRFamide_R-like"/>
    <property type="match status" value="1"/>
</dbReference>
<evidence type="ECO:0000313" key="7">
    <source>
        <dbReference type="EMBL" id="KAK7590681.1"/>
    </source>
</evidence>
<evidence type="ECO:0000256" key="2">
    <source>
        <dbReference type="ARBA" id="ARBA00022692"/>
    </source>
</evidence>
<keyword evidence="8" id="KW-1185">Reference proteome</keyword>
<dbReference type="Pfam" id="PF10324">
    <property type="entry name" value="7TM_GPCR_Srw"/>
    <property type="match status" value="1"/>
</dbReference>
<dbReference type="Proteomes" id="UP001367676">
    <property type="component" value="Unassembled WGS sequence"/>
</dbReference>
<comment type="subcellular location">
    <subcellularLocation>
        <location evidence="1">Membrane</location>
    </subcellularLocation>
</comment>
<protein>
    <recommendedName>
        <fullName evidence="6">G-protein coupled receptors family 1 profile domain-containing protein</fullName>
    </recommendedName>
</protein>
<dbReference type="InterPro" id="IPR019427">
    <property type="entry name" value="7TM_GPCR_serpentine_rcpt_Srw"/>
</dbReference>
<proteinExistence type="predicted"/>
<dbReference type="GO" id="GO:0008528">
    <property type="term" value="F:G protein-coupled peptide receptor activity"/>
    <property type="evidence" value="ECO:0007669"/>
    <property type="project" value="InterPro"/>
</dbReference>
<keyword evidence="2 5" id="KW-0812">Transmembrane</keyword>
<keyword evidence="3 5" id="KW-1133">Transmembrane helix</keyword>
<dbReference type="SUPFAM" id="SSF81321">
    <property type="entry name" value="Family A G protein-coupled receptor-like"/>
    <property type="match status" value="1"/>
</dbReference>
<dbReference type="AlphaFoldDB" id="A0AAN9TI92"/>
<reference evidence="7 8" key="1">
    <citation type="submission" date="2024-03" db="EMBL/GenBank/DDBJ databases">
        <title>Adaptation during the transition from Ophiocordyceps entomopathogen to insect associate is accompanied by gene loss and intensified selection.</title>
        <authorList>
            <person name="Ward C.M."/>
            <person name="Onetto C.A."/>
            <person name="Borneman A.R."/>
        </authorList>
    </citation>
    <scope>NUCLEOTIDE SEQUENCE [LARGE SCALE GENOMIC DNA]</scope>
    <source>
        <strain evidence="7">AWRI1</strain>
        <tissue evidence="7">Single Adult Female</tissue>
    </source>
</reference>
<dbReference type="EMBL" id="JBBCAQ010000022">
    <property type="protein sequence ID" value="KAK7590681.1"/>
    <property type="molecule type" value="Genomic_DNA"/>
</dbReference>
<comment type="caution">
    <text evidence="7">The sequence shown here is derived from an EMBL/GenBank/DDBJ whole genome shotgun (WGS) entry which is preliminary data.</text>
</comment>
<name>A0AAN9TI92_9HEMI</name>
<feature type="transmembrane region" description="Helical" evidence="5">
    <location>
        <begin position="104"/>
        <end position="129"/>
    </location>
</feature>
<accession>A0AAN9TI92</accession>
<keyword evidence="4 5" id="KW-0472">Membrane</keyword>
<feature type="domain" description="G-protein coupled receptors family 1 profile" evidence="6">
    <location>
        <begin position="19"/>
        <end position="235"/>
    </location>
</feature>
<evidence type="ECO:0000256" key="1">
    <source>
        <dbReference type="ARBA" id="ARBA00004370"/>
    </source>
</evidence>
<evidence type="ECO:0000256" key="5">
    <source>
        <dbReference type="SAM" id="Phobius"/>
    </source>
</evidence>
<dbReference type="PROSITE" id="PS50262">
    <property type="entry name" value="G_PROTEIN_RECEP_F1_2"/>
    <property type="match status" value="1"/>
</dbReference>